<reference evidence="1 2" key="1">
    <citation type="journal article" date="2018" name="Proc. Natl. Acad. Sci. U.S.A.">
        <title>Draft genome sequence of Camellia sinensis var. sinensis provides insights into the evolution of the tea genome and tea quality.</title>
        <authorList>
            <person name="Wei C."/>
            <person name="Yang H."/>
            <person name="Wang S."/>
            <person name="Zhao J."/>
            <person name="Liu C."/>
            <person name="Gao L."/>
            <person name="Xia E."/>
            <person name="Lu Y."/>
            <person name="Tai Y."/>
            <person name="She G."/>
            <person name="Sun J."/>
            <person name="Cao H."/>
            <person name="Tong W."/>
            <person name="Gao Q."/>
            <person name="Li Y."/>
            <person name="Deng W."/>
            <person name="Jiang X."/>
            <person name="Wang W."/>
            <person name="Chen Q."/>
            <person name="Zhang S."/>
            <person name="Li H."/>
            <person name="Wu J."/>
            <person name="Wang P."/>
            <person name="Li P."/>
            <person name="Shi C."/>
            <person name="Zheng F."/>
            <person name="Jian J."/>
            <person name="Huang B."/>
            <person name="Shan D."/>
            <person name="Shi M."/>
            <person name="Fang C."/>
            <person name="Yue Y."/>
            <person name="Li F."/>
            <person name="Li D."/>
            <person name="Wei S."/>
            <person name="Han B."/>
            <person name="Jiang C."/>
            <person name="Yin Y."/>
            <person name="Xia T."/>
            <person name="Zhang Z."/>
            <person name="Bennetzen J.L."/>
            <person name="Zhao S."/>
            <person name="Wan X."/>
        </authorList>
    </citation>
    <scope>NUCLEOTIDE SEQUENCE [LARGE SCALE GENOMIC DNA]</scope>
    <source>
        <strain evidence="2">cv. Shuchazao</strain>
        <tissue evidence="1">Leaf</tissue>
    </source>
</reference>
<dbReference type="GO" id="GO:0005047">
    <property type="term" value="F:signal recognition particle binding"/>
    <property type="evidence" value="ECO:0007669"/>
    <property type="project" value="InterPro"/>
</dbReference>
<dbReference type="STRING" id="542762.A0A4S4EFT0"/>
<dbReference type="AlphaFoldDB" id="A0A4S4EFT0"/>
<dbReference type="PANTHER" id="PTHR12860">
    <property type="entry name" value="SIGNAL RECOGNITION PARTICLE 68 KDA PROTEIN"/>
    <property type="match status" value="1"/>
</dbReference>
<dbReference type="GO" id="GO:0030942">
    <property type="term" value="F:endoplasmic reticulum signal peptide binding"/>
    <property type="evidence" value="ECO:0007669"/>
    <property type="project" value="InterPro"/>
</dbReference>
<evidence type="ECO:0000313" key="1">
    <source>
        <dbReference type="EMBL" id="THG14794.1"/>
    </source>
</evidence>
<dbReference type="InterPro" id="IPR026258">
    <property type="entry name" value="SRP68"/>
</dbReference>
<dbReference type="Pfam" id="PF16969">
    <property type="entry name" value="SRP68"/>
    <property type="match status" value="1"/>
</dbReference>
<dbReference type="GO" id="GO:0005786">
    <property type="term" value="C:signal recognition particle, endoplasmic reticulum targeting"/>
    <property type="evidence" value="ECO:0007669"/>
    <property type="project" value="InterPro"/>
</dbReference>
<dbReference type="PANTHER" id="PTHR12860:SF0">
    <property type="entry name" value="SIGNAL RECOGNITION PARTICLE SUBUNIT SRP68"/>
    <property type="match status" value="1"/>
</dbReference>
<organism evidence="1 2">
    <name type="scientific">Camellia sinensis var. sinensis</name>
    <name type="common">China tea</name>
    <dbReference type="NCBI Taxonomy" id="542762"/>
    <lineage>
        <taxon>Eukaryota</taxon>
        <taxon>Viridiplantae</taxon>
        <taxon>Streptophyta</taxon>
        <taxon>Embryophyta</taxon>
        <taxon>Tracheophyta</taxon>
        <taxon>Spermatophyta</taxon>
        <taxon>Magnoliopsida</taxon>
        <taxon>eudicotyledons</taxon>
        <taxon>Gunneridae</taxon>
        <taxon>Pentapetalae</taxon>
        <taxon>asterids</taxon>
        <taxon>Ericales</taxon>
        <taxon>Theaceae</taxon>
        <taxon>Camellia</taxon>
    </lineage>
</organism>
<accession>A0A4S4EFT0</accession>
<comment type="caution">
    <text evidence="1">The sequence shown here is derived from an EMBL/GenBank/DDBJ whole genome shotgun (WGS) entry which is preliminary data.</text>
</comment>
<sequence>MRREERMSGVGGVEGVAVVGREEGWWLLKMRRNGMGSIVTLSLSLSSRQQHQRGLVQVILISSSFLSLSLSLTQTLTISSRYPHRLSVAAATSSPVLPLTFRCFYLATSYSLAGKRTEAYALYCRAHSLANDALKKFKSLTTADQVMIKKLKMLYDDSRSNSCIEHATGIRGGEGSGESLEKNLYDIINWS</sequence>
<keyword evidence="2" id="KW-1185">Reference proteome</keyword>
<proteinExistence type="predicted"/>
<gene>
    <name evidence="1" type="ORF">TEA_007781</name>
</gene>
<name>A0A4S4EFT0_CAMSN</name>
<dbReference type="EMBL" id="SDRB02005080">
    <property type="protein sequence ID" value="THG14794.1"/>
    <property type="molecule type" value="Genomic_DNA"/>
</dbReference>
<evidence type="ECO:0000313" key="2">
    <source>
        <dbReference type="Proteomes" id="UP000306102"/>
    </source>
</evidence>
<dbReference type="Proteomes" id="UP000306102">
    <property type="component" value="Unassembled WGS sequence"/>
</dbReference>
<dbReference type="GO" id="GO:0008312">
    <property type="term" value="F:7S RNA binding"/>
    <property type="evidence" value="ECO:0007669"/>
    <property type="project" value="InterPro"/>
</dbReference>
<dbReference type="GO" id="GO:0006614">
    <property type="term" value="P:SRP-dependent cotranslational protein targeting to membrane"/>
    <property type="evidence" value="ECO:0007669"/>
    <property type="project" value="InterPro"/>
</dbReference>
<protein>
    <submittedName>
        <fullName evidence="1">Uncharacterized protein</fullName>
    </submittedName>
</protein>